<dbReference type="PANTHER" id="PTHR42755">
    <property type="entry name" value="3-DEOXY-MANNO-OCTULOSONATE CYTIDYLYLTRANSFERASE"/>
    <property type="match status" value="1"/>
</dbReference>
<reference evidence="5" key="1">
    <citation type="submission" date="2018-07" db="EMBL/GenBank/DDBJ databases">
        <title>Genome sequencing of Paracoccus sp. SC2-6.</title>
        <authorList>
            <person name="Heo J."/>
            <person name="Kim S.-J."/>
            <person name="Kwon S.-W."/>
        </authorList>
    </citation>
    <scope>NUCLEOTIDE SEQUENCE [LARGE SCALE GENOMIC DNA]</scope>
    <source>
        <strain evidence="5">SC2-6</strain>
    </source>
</reference>
<dbReference type="OrthoDB" id="9789797at2"/>
<organism evidence="4 5">
    <name type="scientific">Paracoccus suum</name>
    <dbReference type="NCBI Taxonomy" id="2259340"/>
    <lineage>
        <taxon>Bacteria</taxon>
        <taxon>Pseudomonadati</taxon>
        <taxon>Pseudomonadota</taxon>
        <taxon>Alphaproteobacteria</taxon>
        <taxon>Rhodobacterales</taxon>
        <taxon>Paracoccaceae</taxon>
        <taxon>Paracoccus</taxon>
    </lineage>
</organism>
<dbReference type="EMBL" id="CP030918">
    <property type="protein sequence ID" value="AXC49070.1"/>
    <property type="molecule type" value="Genomic_DNA"/>
</dbReference>
<evidence type="ECO:0000313" key="4">
    <source>
        <dbReference type="EMBL" id="AXC49070.1"/>
    </source>
</evidence>
<accession>A0A344PI65</accession>
<comment type="similarity">
    <text evidence="1">Belongs to the glycosyltransferase group 1 family.</text>
</comment>
<keyword evidence="1" id="KW-0472">Membrane</keyword>
<name>A0A344PI65_9RHOB</name>
<keyword evidence="5" id="KW-1185">Reference proteome</keyword>
<keyword evidence="1" id="KW-1003">Cell membrane</keyword>
<dbReference type="Proteomes" id="UP000252023">
    <property type="component" value="Chromosome"/>
</dbReference>
<dbReference type="RefSeq" id="WP_114075389.1">
    <property type="nucleotide sequence ID" value="NZ_CP030918.1"/>
</dbReference>
<dbReference type="UniPathway" id="UPA00958"/>
<comment type="pathway">
    <text evidence="1">Bacterial outer membrane biogenesis; LPS core biosynthesis.</text>
</comment>
<comment type="function">
    <text evidence="1">Involved in lipopolysaccharide (LPS) biosynthesis. Catalyzes the transfer of 3-deoxy-D-manno-octulosonate (Kdo) residue(s) from CMP-Kdo to lipid IV(A), the tetraacyldisaccharide-1,4'-bisphosphate precursor of lipid A.</text>
</comment>
<dbReference type="GO" id="GO:0009244">
    <property type="term" value="P:lipopolysaccharide core region biosynthetic process"/>
    <property type="evidence" value="ECO:0007669"/>
    <property type="project" value="UniProtKB-UniRule"/>
</dbReference>
<dbReference type="GO" id="GO:0043842">
    <property type="term" value="F:Kdo transferase activity"/>
    <property type="evidence" value="ECO:0007669"/>
    <property type="project" value="UniProtKB-EC"/>
</dbReference>
<protein>
    <recommendedName>
        <fullName evidence="1">3-deoxy-D-manno-octulosonic acid transferase</fullName>
        <shortName evidence="1">Kdo transferase</shortName>
        <ecNumber evidence="1">2.4.99.12</ecNumber>
    </recommendedName>
    <alternativeName>
        <fullName evidence="1">Lipid IV(A) 3-deoxy-D-manno-octulosonic acid transferase</fullName>
    </alternativeName>
</protein>
<evidence type="ECO:0000256" key="1">
    <source>
        <dbReference type="RuleBase" id="RU365103"/>
    </source>
</evidence>
<dbReference type="PANTHER" id="PTHR42755:SF1">
    <property type="entry name" value="3-DEOXY-D-MANNO-OCTULOSONIC ACID TRANSFERASE, MITOCHONDRIAL-RELATED"/>
    <property type="match status" value="1"/>
</dbReference>
<gene>
    <name evidence="4" type="ORF">DRW48_04670</name>
</gene>
<dbReference type="GO" id="GO:0009245">
    <property type="term" value="P:lipid A biosynthetic process"/>
    <property type="evidence" value="ECO:0007669"/>
    <property type="project" value="TreeGrafter"/>
</dbReference>
<dbReference type="Gene3D" id="3.40.50.2000">
    <property type="entry name" value="Glycogen Phosphorylase B"/>
    <property type="match status" value="1"/>
</dbReference>
<dbReference type="EC" id="2.4.99.12" evidence="1"/>
<evidence type="ECO:0000313" key="5">
    <source>
        <dbReference type="Proteomes" id="UP000252023"/>
    </source>
</evidence>
<keyword evidence="1 4" id="KW-0808">Transferase</keyword>
<dbReference type="GO" id="GO:0005886">
    <property type="term" value="C:plasma membrane"/>
    <property type="evidence" value="ECO:0007669"/>
    <property type="project" value="UniProtKB-SubCell"/>
</dbReference>
<dbReference type="SUPFAM" id="SSF53756">
    <property type="entry name" value="UDP-Glycosyltransferase/glycogen phosphorylase"/>
    <property type="match status" value="1"/>
</dbReference>
<evidence type="ECO:0000256" key="2">
    <source>
        <dbReference type="SAM" id="MobiDB-lite"/>
    </source>
</evidence>
<dbReference type="InterPro" id="IPR039901">
    <property type="entry name" value="Kdotransferase"/>
</dbReference>
<sequence>MGHRPLPPLPRGAGPLVWLRLDRSWPAEGGAPAQLAAALIAARPGLRVLLTHPDAIAADPATQLPPLLPGAQGRTRPDPGPAPEALRAFMEHAEPAAVLSLGSDLSDGLLIEAERLGVPVVLAEPRLPHSEARHWPWQRGRAHGGLSLANSVVVASPEARDTAIRLGAAPSDVMLIGPLVETRRPPGYTEAERSALAASLTGRHSWFAVTVPEAEETAVLNAHRAAVGLMHRTLLILAPADPARCTALVEIIDSGGLTCAIRSQIEEPPTDLQVLLADDPAEFGLWYRLAAVSYLGGTLSGHNAATRDPLEAAALGSAILHGPHTVRSVEAWADLRAARAVREVPRPEQLGMALDDLLQPDRAADYAARAWAVSTAGAAVAQRIAAAVLAVIN</sequence>
<comment type="catalytic activity">
    <reaction evidence="1">
        <text>lipid IVA (E. coli) + CMP-3-deoxy-beta-D-manno-octulosonate = alpha-Kdo-(2-&gt;6)-lipid IVA (E. coli) + CMP + H(+)</text>
        <dbReference type="Rhea" id="RHEA:28066"/>
        <dbReference type="ChEBI" id="CHEBI:15378"/>
        <dbReference type="ChEBI" id="CHEBI:58603"/>
        <dbReference type="ChEBI" id="CHEBI:60364"/>
        <dbReference type="ChEBI" id="CHEBI:60377"/>
        <dbReference type="ChEBI" id="CHEBI:85987"/>
        <dbReference type="EC" id="2.4.99.12"/>
    </reaction>
</comment>
<dbReference type="InterPro" id="IPR007507">
    <property type="entry name" value="Glycos_transf_N"/>
</dbReference>
<dbReference type="KEGG" id="pars:DRW48_04670"/>
<feature type="region of interest" description="Disordered" evidence="2">
    <location>
        <begin position="60"/>
        <end position="83"/>
    </location>
</feature>
<evidence type="ECO:0000259" key="3">
    <source>
        <dbReference type="Pfam" id="PF04413"/>
    </source>
</evidence>
<feature type="domain" description="3-deoxy-D-manno-octulosonic-acid transferase N-terminal" evidence="3">
    <location>
        <begin position="31"/>
        <end position="178"/>
    </location>
</feature>
<proteinExistence type="inferred from homology"/>
<dbReference type="AlphaFoldDB" id="A0A344PI65"/>
<dbReference type="Pfam" id="PF04413">
    <property type="entry name" value="Glycos_transf_N"/>
    <property type="match status" value="1"/>
</dbReference>
<keyword evidence="1" id="KW-0448">Lipopolysaccharide biosynthesis</keyword>
<comment type="subcellular location">
    <subcellularLocation>
        <location evidence="1">Cell membrane</location>
    </subcellularLocation>
</comment>